<keyword evidence="8" id="KW-0732">Signal</keyword>
<keyword evidence="7 10" id="KW-0326">Glycosidase</keyword>
<proteinExistence type="inferred from homology"/>
<dbReference type="InterPro" id="IPR017853">
    <property type="entry name" value="GH"/>
</dbReference>
<dbReference type="SMART" id="SM00813">
    <property type="entry name" value="Alpha-L-AF_C"/>
    <property type="match status" value="1"/>
</dbReference>
<dbReference type="InterPro" id="IPR055235">
    <property type="entry name" value="ASD1_cat"/>
</dbReference>
<keyword evidence="5 10" id="KW-0378">Hydrolase</keyword>
<evidence type="ECO:0000313" key="11">
    <source>
        <dbReference type="Proteomes" id="UP000001890"/>
    </source>
</evidence>
<dbReference type="SUPFAM" id="SSF51011">
    <property type="entry name" value="Glycosyl hydrolase domain"/>
    <property type="match status" value="1"/>
</dbReference>
<dbReference type="RefSeq" id="WP_012915473.1">
    <property type="nucleotide sequence ID" value="NC_013722.1"/>
</dbReference>
<evidence type="ECO:0000256" key="6">
    <source>
        <dbReference type="ARBA" id="ARBA00023277"/>
    </source>
</evidence>
<dbReference type="Pfam" id="PF22848">
    <property type="entry name" value="ASD1_dom"/>
    <property type="match status" value="1"/>
</dbReference>
<dbReference type="Gene3D" id="2.60.40.1180">
    <property type="entry name" value="Golgi alpha-mannosidase II"/>
    <property type="match status" value="1"/>
</dbReference>
<evidence type="ECO:0000256" key="8">
    <source>
        <dbReference type="SAM" id="SignalP"/>
    </source>
</evidence>
<dbReference type="Pfam" id="PF06964">
    <property type="entry name" value="Alpha-L-AF_C"/>
    <property type="match status" value="1"/>
</dbReference>
<comment type="similarity">
    <text evidence="2">Belongs to the glycosyl hydrolase 51 family.</text>
</comment>
<dbReference type="OrthoDB" id="9758333at2"/>
<accession>D2UCA3</accession>
<dbReference type="GO" id="GO:0000272">
    <property type="term" value="P:polysaccharide catabolic process"/>
    <property type="evidence" value="ECO:0007669"/>
    <property type="project" value="TreeGrafter"/>
</dbReference>
<dbReference type="EC" id="3.2.1.55" evidence="4"/>
<gene>
    <name evidence="10" type="primary">abfA</name>
    <name evidence="10" type="ordered locus">XALc_0946</name>
</gene>
<evidence type="ECO:0000256" key="2">
    <source>
        <dbReference type="ARBA" id="ARBA00007186"/>
    </source>
</evidence>
<dbReference type="SUPFAM" id="SSF51445">
    <property type="entry name" value="(Trans)glycosidases"/>
    <property type="match status" value="1"/>
</dbReference>
<dbReference type="Gene3D" id="3.20.20.80">
    <property type="entry name" value="Glycosidases"/>
    <property type="match status" value="1"/>
</dbReference>
<feature type="domain" description="Alpha-L-arabinofuranosidase C-terminal" evidence="9">
    <location>
        <begin position="332"/>
        <end position="522"/>
    </location>
</feature>
<dbReference type="KEGG" id="xal:XALC_0946"/>
<dbReference type="GeneID" id="57876266"/>
<name>D2UCA3_XANAP</name>
<dbReference type="EMBL" id="FP565176">
    <property type="protein sequence ID" value="CBA15463.1"/>
    <property type="molecule type" value="Genomic_DNA"/>
</dbReference>
<keyword evidence="11" id="KW-1185">Reference proteome</keyword>
<evidence type="ECO:0000313" key="10">
    <source>
        <dbReference type="EMBL" id="CBA15463.1"/>
    </source>
</evidence>
<comment type="subunit">
    <text evidence="3">Homohexamer; trimer of dimers.</text>
</comment>
<evidence type="ECO:0000256" key="3">
    <source>
        <dbReference type="ARBA" id="ARBA00011165"/>
    </source>
</evidence>
<feature type="chain" id="PRO_5003038231" description="non-reducing end alpha-L-arabinofuranosidase" evidence="8">
    <location>
        <begin position="36"/>
        <end position="529"/>
    </location>
</feature>
<evidence type="ECO:0000259" key="9">
    <source>
        <dbReference type="SMART" id="SM00813"/>
    </source>
</evidence>
<dbReference type="Proteomes" id="UP000001890">
    <property type="component" value="Chromosome"/>
</dbReference>
<dbReference type="STRING" id="380358.XALC_0946"/>
<evidence type="ECO:0000256" key="5">
    <source>
        <dbReference type="ARBA" id="ARBA00022801"/>
    </source>
</evidence>
<dbReference type="eggNOG" id="COG3534">
    <property type="taxonomic scope" value="Bacteria"/>
</dbReference>
<protein>
    <recommendedName>
        <fullName evidence="4">non-reducing end alpha-L-arabinofuranosidase</fullName>
        <ecNumber evidence="4">3.2.1.55</ecNumber>
    </recommendedName>
</protein>
<dbReference type="GO" id="GO:0046373">
    <property type="term" value="P:L-arabinose metabolic process"/>
    <property type="evidence" value="ECO:0007669"/>
    <property type="project" value="InterPro"/>
</dbReference>
<sequence>MYSIRSLHHLARHWRQRLPLIALATLTLSAGLTQADAVEVHGTLDADHPGATVSRNLFGQFAEHLGNGIYGGVWVGPESKIPNTHGYRNDVLAALKALDVPTIRWPGGCFADEYHWRDGIGPRKQRPTSVNTHWGGVEEPNSFGTHEFMDFTELVGAQAYVAGNVGDAAPDEMAQWVEYMTAPTHSTLAELRRRNGRDAPWKLPFFGVGNELWGCGGNMRAEYAADVFRRYQTFVKSPADQKILKIAPGPSDNDYHWTEVMMREAGKYMDGLSLHYYTIPGGWPPRASSTTFDETAWIETLSRTLTMDELIAKHSAIMDKYDPDKKIPLVVDEWGTWYKGLPDVNPGFLRQQNTLRDALVASLNLDIFVAHADRVRMANIAQMINVLQAMILTDGDKMLLTPTYHVFAMYKPYQDATALPLHLQTPDYKHGSYTVPAVHGSAVRAKNGHVYVALTNLDPNHSADVAIKLQGVQARHVGGRLLSAPAMTALNSFAQPQTVQPTAFAGASVRGDTLQLTLPAKAIVMLELQ</sequence>
<dbReference type="AlphaFoldDB" id="D2UCA3"/>
<evidence type="ECO:0000256" key="1">
    <source>
        <dbReference type="ARBA" id="ARBA00001462"/>
    </source>
</evidence>
<dbReference type="InterPro" id="IPR010720">
    <property type="entry name" value="Alpha-L-AF_C"/>
</dbReference>
<feature type="signal peptide" evidence="8">
    <location>
        <begin position="1"/>
        <end position="35"/>
    </location>
</feature>
<reference evidence="10 11" key="1">
    <citation type="journal article" date="2009" name="BMC Genomics">
        <title>The complete genome sequence of Xanthomonas albilineans provides new insights into the reductive genome evolution of the xylem-limited Xanthomonadaceae.</title>
        <authorList>
            <person name="Pieretti I."/>
            <person name="Royer M."/>
            <person name="Barbe V."/>
            <person name="Carrere S."/>
            <person name="Koebnik R."/>
            <person name="Cociancich S."/>
            <person name="Couloux A."/>
            <person name="Darrasse A."/>
            <person name="Gouzy J."/>
            <person name="Jacques M.A."/>
            <person name="Lauber E."/>
            <person name="Manceau C."/>
            <person name="Mangenot S."/>
            <person name="Poussier S."/>
            <person name="Segurens B."/>
            <person name="Szurek B."/>
            <person name="Verdier V."/>
            <person name="Arlat M."/>
            <person name="Rott P."/>
        </authorList>
    </citation>
    <scope>NUCLEOTIDE SEQUENCE [LARGE SCALE GENOMIC DNA]</scope>
    <source>
        <strain evidence="11">GPE PC73 / CFBP 7063</strain>
    </source>
</reference>
<evidence type="ECO:0000256" key="4">
    <source>
        <dbReference type="ARBA" id="ARBA00012670"/>
    </source>
</evidence>
<dbReference type="PANTHER" id="PTHR43576">
    <property type="entry name" value="ALPHA-L-ARABINOFURANOSIDASE C-RELATED"/>
    <property type="match status" value="1"/>
</dbReference>
<dbReference type="InterPro" id="IPR013780">
    <property type="entry name" value="Glyco_hydro_b"/>
</dbReference>
<organism evidence="10 11">
    <name type="scientific">Xanthomonas albilineans (strain GPE PC73 / CFBP 7063)</name>
    <dbReference type="NCBI Taxonomy" id="380358"/>
    <lineage>
        <taxon>Bacteria</taxon>
        <taxon>Pseudomonadati</taxon>
        <taxon>Pseudomonadota</taxon>
        <taxon>Gammaproteobacteria</taxon>
        <taxon>Lysobacterales</taxon>
        <taxon>Lysobacteraceae</taxon>
        <taxon>Xanthomonas</taxon>
    </lineage>
</organism>
<dbReference type="PANTHER" id="PTHR43576:SF2">
    <property type="entry name" value="INTRACELLULAR EXO-ALPHA-L-ARABINOFURANOSIDASE 2"/>
    <property type="match status" value="1"/>
</dbReference>
<evidence type="ECO:0000256" key="7">
    <source>
        <dbReference type="ARBA" id="ARBA00023295"/>
    </source>
</evidence>
<keyword evidence="6" id="KW-0119">Carbohydrate metabolism</keyword>
<dbReference type="GO" id="GO:0046556">
    <property type="term" value="F:alpha-L-arabinofuranosidase activity"/>
    <property type="evidence" value="ECO:0007669"/>
    <property type="project" value="UniProtKB-EC"/>
</dbReference>
<comment type="catalytic activity">
    <reaction evidence="1">
        <text>Hydrolysis of terminal non-reducing alpha-L-arabinofuranoside residues in alpha-L-arabinosides.</text>
        <dbReference type="EC" id="3.2.1.55"/>
    </reaction>
</comment>